<reference evidence="2" key="2">
    <citation type="journal article" date="2018" name="Mol. Plant Microbe Interact.">
        <title>Genome sequence resources for the wheat stripe rust pathogen (Puccinia striiformis f. sp. tritici) and the barley stripe rust pathogen (Puccinia striiformis f. sp. hordei).</title>
        <authorList>
            <person name="Xia C."/>
            <person name="Wang M."/>
            <person name="Yin C."/>
            <person name="Cornejo O.E."/>
            <person name="Hulbert S.H."/>
            <person name="Chen X."/>
        </authorList>
    </citation>
    <scope>NUCLEOTIDE SEQUENCE [LARGE SCALE GENOMIC DNA]</scope>
    <source>
        <strain evidence="2">93-210</strain>
    </source>
</reference>
<sequence>MPHVPLQSNDISSISHSSFCPVSTDIRAKLRREIFVLPRDIDEPVIVDTNCLSKEEKIILNWHRFFGHTSLQQICQIIQEKLVYNLPISIPKRDIKCSQGIAHQIKSIQVFEFKFDSIRIMPGPFFLEYSKKIKQLVPGPFGPRKSLHSASKGTRYPSGGQVPAQHVS</sequence>
<protein>
    <submittedName>
        <fullName evidence="1">Uncharacterized protein</fullName>
    </submittedName>
</protein>
<organism evidence="1 2">
    <name type="scientific">Puccinia striiformis f. sp. tritici</name>
    <dbReference type="NCBI Taxonomy" id="168172"/>
    <lineage>
        <taxon>Eukaryota</taxon>
        <taxon>Fungi</taxon>
        <taxon>Dikarya</taxon>
        <taxon>Basidiomycota</taxon>
        <taxon>Pucciniomycotina</taxon>
        <taxon>Pucciniomycetes</taxon>
        <taxon>Pucciniales</taxon>
        <taxon>Pucciniaceae</taxon>
        <taxon>Puccinia</taxon>
    </lineage>
</organism>
<name>A0ACC0EVF1_9BASI</name>
<accession>A0ACC0EVF1</accession>
<gene>
    <name evidence="1" type="ORF">MJO28_001503</name>
</gene>
<evidence type="ECO:0000313" key="2">
    <source>
        <dbReference type="Proteomes" id="UP001060170"/>
    </source>
</evidence>
<dbReference type="Proteomes" id="UP001060170">
    <property type="component" value="Chromosome 2"/>
</dbReference>
<proteinExistence type="predicted"/>
<reference evidence="1 2" key="3">
    <citation type="journal article" date="2022" name="Microbiol. Spectr.">
        <title>Folding features and dynamics of 3D genome architecture in plant fungal pathogens.</title>
        <authorList>
            <person name="Xia C."/>
        </authorList>
    </citation>
    <scope>NUCLEOTIDE SEQUENCE [LARGE SCALE GENOMIC DNA]</scope>
    <source>
        <strain evidence="1 2">93-210</strain>
    </source>
</reference>
<reference evidence="2" key="1">
    <citation type="journal article" date="2018" name="BMC Genomics">
        <title>Genomic insights into host adaptation between the wheat stripe rust pathogen (Puccinia striiformis f. sp. tritici) and the barley stripe rust pathogen (Puccinia striiformis f. sp. hordei).</title>
        <authorList>
            <person name="Xia C."/>
            <person name="Wang M."/>
            <person name="Yin C."/>
            <person name="Cornejo O.E."/>
            <person name="Hulbert S.H."/>
            <person name="Chen X."/>
        </authorList>
    </citation>
    <scope>NUCLEOTIDE SEQUENCE [LARGE SCALE GENOMIC DNA]</scope>
    <source>
        <strain evidence="2">93-210</strain>
    </source>
</reference>
<comment type="caution">
    <text evidence="1">The sequence shown here is derived from an EMBL/GenBank/DDBJ whole genome shotgun (WGS) entry which is preliminary data.</text>
</comment>
<evidence type="ECO:0000313" key="1">
    <source>
        <dbReference type="EMBL" id="KAI7961014.1"/>
    </source>
</evidence>
<keyword evidence="2" id="KW-1185">Reference proteome</keyword>
<dbReference type="EMBL" id="CM045866">
    <property type="protein sequence ID" value="KAI7961014.1"/>
    <property type="molecule type" value="Genomic_DNA"/>
</dbReference>